<keyword evidence="2" id="KW-1185">Reference proteome</keyword>
<comment type="caution">
    <text evidence="1">The sequence shown here is derived from an EMBL/GenBank/DDBJ whole genome shotgun (WGS) entry which is preliminary data.</text>
</comment>
<dbReference type="EMBL" id="JASPKZ010002970">
    <property type="protein sequence ID" value="KAJ9594558.1"/>
    <property type="molecule type" value="Genomic_DNA"/>
</dbReference>
<dbReference type="AlphaFoldDB" id="A0AAD8A8W5"/>
<evidence type="ECO:0000313" key="2">
    <source>
        <dbReference type="Proteomes" id="UP001233999"/>
    </source>
</evidence>
<reference evidence="1" key="1">
    <citation type="journal article" date="2023" name="IScience">
        <title>Live-bearing cockroach genome reveals convergent evolutionary mechanisms linked to viviparity in insects and beyond.</title>
        <authorList>
            <person name="Fouks B."/>
            <person name="Harrison M.C."/>
            <person name="Mikhailova A.A."/>
            <person name="Marchal E."/>
            <person name="English S."/>
            <person name="Carruthers M."/>
            <person name="Jennings E.C."/>
            <person name="Chiamaka E.L."/>
            <person name="Frigard R.A."/>
            <person name="Pippel M."/>
            <person name="Attardo G.M."/>
            <person name="Benoit J.B."/>
            <person name="Bornberg-Bauer E."/>
            <person name="Tobe S.S."/>
        </authorList>
    </citation>
    <scope>NUCLEOTIDE SEQUENCE</scope>
    <source>
        <strain evidence="1">Stay&amp;Tobe</strain>
    </source>
</reference>
<name>A0AAD8A8W5_DIPPU</name>
<feature type="non-terminal residue" evidence="1">
    <location>
        <position position="78"/>
    </location>
</feature>
<reference evidence="1" key="2">
    <citation type="submission" date="2023-05" db="EMBL/GenBank/DDBJ databases">
        <authorList>
            <person name="Fouks B."/>
        </authorList>
    </citation>
    <scope>NUCLEOTIDE SEQUENCE</scope>
    <source>
        <strain evidence="1">Stay&amp;Tobe</strain>
        <tissue evidence="1">Testes</tissue>
    </source>
</reference>
<dbReference type="Proteomes" id="UP001233999">
    <property type="component" value="Unassembled WGS sequence"/>
</dbReference>
<sequence length="78" mass="9363">MPELTKNLERVSVWRYNENRSNYDFSSDIKLILQVAELRMKYDYCVKEFIVIDMLNFKLSDIKKVSLPLMKKLEVCLL</sequence>
<organism evidence="1 2">
    <name type="scientific">Diploptera punctata</name>
    <name type="common">Pacific beetle cockroach</name>
    <dbReference type="NCBI Taxonomy" id="6984"/>
    <lineage>
        <taxon>Eukaryota</taxon>
        <taxon>Metazoa</taxon>
        <taxon>Ecdysozoa</taxon>
        <taxon>Arthropoda</taxon>
        <taxon>Hexapoda</taxon>
        <taxon>Insecta</taxon>
        <taxon>Pterygota</taxon>
        <taxon>Neoptera</taxon>
        <taxon>Polyneoptera</taxon>
        <taxon>Dictyoptera</taxon>
        <taxon>Blattodea</taxon>
        <taxon>Blaberoidea</taxon>
        <taxon>Blaberidae</taxon>
        <taxon>Diplopterinae</taxon>
        <taxon>Diploptera</taxon>
    </lineage>
</organism>
<evidence type="ECO:0000313" key="1">
    <source>
        <dbReference type="EMBL" id="KAJ9594558.1"/>
    </source>
</evidence>
<proteinExistence type="predicted"/>
<protein>
    <submittedName>
        <fullName evidence="1">Uncharacterized protein</fullName>
    </submittedName>
</protein>
<accession>A0AAD8A8W5</accession>
<gene>
    <name evidence="1" type="ORF">L9F63_027458</name>
</gene>